<dbReference type="InterPro" id="IPR025960">
    <property type="entry name" value="RVT_N"/>
</dbReference>
<protein>
    <recommendedName>
        <fullName evidence="1">Reverse transcriptase N-terminal domain-containing protein</fullName>
    </recommendedName>
</protein>
<proteinExistence type="predicted"/>
<accession>A0A1C9CHL6</accession>
<reference evidence="2" key="1">
    <citation type="journal article" date="2016" name="BMC Biol.">
        <title>Parallel evolution of highly conserved plastid genome architecture in red seaweeds and seed plants.</title>
        <authorList>
            <person name="Lee J."/>
            <person name="Cho C.H."/>
            <person name="Park S.I."/>
            <person name="Choi J.W."/>
            <person name="Song H.S."/>
            <person name="West J.A."/>
            <person name="Bhattacharya D."/>
            <person name="Yoon H.S."/>
        </authorList>
    </citation>
    <scope>NUCLEOTIDE SEQUENCE</scope>
</reference>
<geneLocation type="plastid" evidence="2"/>
<organism evidence="2">
    <name type="scientific">Plocamium cartilagineum</name>
    <name type="common">Red comb weed</name>
    <name type="synonym">Gelidium cartilagineum</name>
    <dbReference type="NCBI Taxonomy" id="31452"/>
    <lineage>
        <taxon>Eukaryota</taxon>
        <taxon>Rhodophyta</taxon>
        <taxon>Florideophyceae</taxon>
        <taxon>Rhodymeniophycidae</taxon>
        <taxon>Plocamiales</taxon>
        <taxon>Plocamiaceae</taxon>
        <taxon>Plocamium</taxon>
    </lineage>
</organism>
<keyword evidence="2" id="KW-0934">Plastid</keyword>
<evidence type="ECO:0000259" key="1">
    <source>
        <dbReference type="Pfam" id="PF13655"/>
    </source>
</evidence>
<name>A0A1C9CHL6_PLOCA</name>
<dbReference type="AlphaFoldDB" id="A0A1C9CHL6"/>
<sequence length="330" mass="40120">MIIYKLDNYTDWNSLPWKQIKERIIFIQKKIYNASKECNKQKIYFYQNLLINSTEAKIKSIELTYNLIYNYYLRTSKETYSFNDKDKFSILYYLFSSLKKPEVIKAIIEKTKESLISLCIQPEWEARFEPILQSNIQGVYTYNIEEKLIDFFDKKYVNRINSFYLNYKIINNYININYLIKKLHSFNYVNKQIKILLNNQLIIKSNEIKKFLCCNISLILEKIIFNGIEWFYLDTIFFNTKKYNNLKLYYNNNIWICINNFKISNIFLDNLLTIVYSITFNIRKKNIFKFNLNANQLFIQNDINYKYKNSSISIEKSKNLFHNIKKYYIV</sequence>
<dbReference type="EMBL" id="KX284727">
    <property type="protein sequence ID" value="AOM67893.1"/>
    <property type="molecule type" value="Genomic_DNA"/>
</dbReference>
<dbReference type="Pfam" id="PF13655">
    <property type="entry name" value="RVT_N"/>
    <property type="match status" value="1"/>
</dbReference>
<gene>
    <name evidence="2" type="primary">orf331</name>
    <name evidence="2" type="ORF">Plocam_057</name>
</gene>
<feature type="domain" description="Reverse transcriptase N-terminal" evidence="1">
    <location>
        <begin position="12"/>
        <end position="61"/>
    </location>
</feature>
<dbReference type="GeneID" id="29074495"/>
<evidence type="ECO:0000313" key="2">
    <source>
        <dbReference type="EMBL" id="AOM67893.1"/>
    </source>
</evidence>
<dbReference type="RefSeq" id="YP_009297955.1">
    <property type="nucleotide sequence ID" value="NC_031179.1"/>
</dbReference>